<feature type="chain" id="PRO_5019798678" evidence="2">
    <location>
        <begin position="22"/>
        <end position="123"/>
    </location>
</feature>
<dbReference type="OrthoDB" id="7205657at2"/>
<reference evidence="3 4" key="1">
    <citation type="submission" date="2018-10" db="EMBL/GenBank/DDBJ databases">
        <title>Complete genome sequence of Brevundimonas naejangsanensis BRV3.</title>
        <authorList>
            <person name="Berrios L."/>
            <person name="Ely B."/>
        </authorList>
    </citation>
    <scope>NUCLEOTIDE SEQUENCE [LARGE SCALE GENOMIC DNA]</scope>
    <source>
        <strain evidence="3 4">BRV3</strain>
    </source>
</reference>
<keyword evidence="4" id="KW-1185">Reference proteome</keyword>
<organism evidence="3 4">
    <name type="scientific">Brevundimonas naejangsanensis</name>
    <dbReference type="NCBI Taxonomy" id="588932"/>
    <lineage>
        <taxon>Bacteria</taxon>
        <taxon>Pseudomonadati</taxon>
        <taxon>Pseudomonadota</taxon>
        <taxon>Alphaproteobacteria</taxon>
        <taxon>Caulobacterales</taxon>
        <taxon>Caulobacteraceae</taxon>
        <taxon>Brevundimonas</taxon>
    </lineage>
</organism>
<gene>
    <name evidence="3" type="ORF">D8I30_02060</name>
</gene>
<dbReference type="RefSeq" id="WP_121481261.1">
    <property type="nucleotide sequence ID" value="NZ_CP032707.1"/>
</dbReference>
<accession>A0A494RG56</accession>
<proteinExistence type="predicted"/>
<dbReference type="Proteomes" id="UP000276984">
    <property type="component" value="Chromosome"/>
</dbReference>
<dbReference type="AlphaFoldDB" id="A0A494RG56"/>
<evidence type="ECO:0000313" key="3">
    <source>
        <dbReference type="EMBL" id="AYG94103.1"/>
    </source>
</evidence>
<keyword evidence="2" id="KW-0732">Signal</keyword>
<evidence type="ECO:0000256" key="1">
    <source>
        <dbReference type="SAM" id="MobiDB-lite"/>
    </source>
</evidence>
<feature type="signal peptide" evidence="2">
    <location>
        <begin position="1"/>
        <end position="21"/>
    </location>
</feature>
<feature type="region of interest" description="Disordered" evidence="1">
    <location>
        <begin position="20"/>
        <end position="45"/>
    </location>
</feature>
<dbReference type="EMBL" id="CP032707">
    <property type="protein sequence ID" value="AYG94103.1"/>
    <property type="molecule type" value="Genomic_DNA"/>
</dbReference>
<sequence>MRRFVLALLLIAAPMTGAASAQTWPGWPAPPPRGYDPQQAAAEQHRQAIEQLRLEADRREIEARQNRLESALTVQRLQAARAPLPASPPATAYAPAPAVLPAPADQTARGVDEIDAWLARRPH</sequence>
<protein>
    <submittedName>
        <fullName evidence="3">Uncharacterized protein</fullName>
    </submittedName>
</protein>
<name>A0A494RG56_9CAUL</name>
<evidence type="ECO:0000256" key="2">
    <source>
        <dbReference type="SAM" id="SignalP"/>
    </source>
</evidence>
<evidence type="ECO:0000313" key="4">
    <source>
        <dbReference type="Proteomes" id="UP000276984"/>
    </source>
</evidence>